<dbReference type="AlphaFoldDB" id="A0A370TJL2"/>
<gene>
    <name evidence="2" type="ORF">BP5553_06311</name>
</gene>
<dbReference type="OrthoDB" id="5047692at2759"/>
<evidence type="ECO:0000313" key="2">
    <source>
        <dbReference type="EMBL" id="RDL35699.1"/>
    </source>
</evidence>
<dbReference type="RefSeq" id="XP_031868355.1">
    <property type="nucleotide sequence ID" value="XM_032014934.1"/>
</dbReference>
<evidence type="ECO:0000313" key="3">
    <source>
        <dbReference type="Proteomes" id="UP000254866"/>
    </source>
</evidence>
<reference evidence="2 3" key="1">
    <citation type="journal article" date="2018" name="IMA Fungus">
        <title>IMA Genome-F 9: Draft genome sequence of Annulohypoxylon stygium, Aspergillus mulundensis, Berkeleyomyces basicola (syn. Thielaviopsis basicola), Ceratocystis smalleyi, two Cercospora beticola strains, Coleophoma cylindrospora, Fusarium fracticaudum, Phialophora cf. hyalina, and Morchella septimelata.</title>
        <authorList>
            <person name="Wingfield B.D."/>
            <person name="Bills G.F."/>
            <person name="Dong Y."/>
            <person name="Huang W."/>
            <person name="Nel W.J."/>
            <person name="Swalarsk-Parry B.S."/>
            <person name="Vaghefi N."/>
            <person name="Wilken P.M."/>
            <person name="An Z."/>
            <person name="de Beer Z.W."/>
            <person name="De Vos L."/>
            <person name="Chen L."/>
            <person name="Duong T.A."/>
            <person name="Gao Y."/>
            <person name="Hammerbacher A."/>
            <person name="Kikkert J.R."/>
            <person name="Li Y."/>
            <person name="Li H."/>
            <person name="Li K."/>
            <person name="Li Q."/>
            <person name="Liu X."/>
            <person name="Ma X."/>
            <person name="Naidoo K."/>
            <person name="Pethybridge S.J."/>
            <person name="Sun J."/>
            <person name="Steenkamp E.T."/>
            <person name="van der Nest M.A."/>
            <person name="van Wyk S."/>
            <person name="Wingfield M.J."/>
            <person name="Xiong C."/>
            <person name="Yue Q."/>
            <person name="Zhang X."/>
        </authorList>
    </citation>
    <scope>NUCLEOTIDE SEQUENCE [LARGE SCALE GENOMIC DNA]</scope>
    <source>
        <strain evidence="2 3">BP 5553</strain>
    </source>
</reference>
<feature type="chain" id="PRO_5016984887" evidence="1">
    <location>
        <begin position="21"/>
        <end position="507"/>
    </location>
</feature>
<dbReference type="Proteomes" id="UP000254866">
    <property type="component" value="Unassembled WGS sequence"/>
</dbReference>
<feature type="signal peptide" evidence="1">
    <location>
        <begin position="1"/>
        <end position="20"/>
    </location>
</feature>
<dbReference type="GeneID" id="43599160"/>
<accession>A0A370TJL2</accession>
<comment type="caution">
    <text evidence="2">The sequence shown here is derived from an EMBL/GenBank/DDBJ whole genome shotgun (WGS) entry which is preliminary data.</text>
</comment>
<keyword evidence="3" id="KW-1185">Reference proteome</keyword>
<organism evidence="2 3">
    <name type="scientific">Venustampulla echinocandica</name>
    <dbReference type="NCBI Taxonomy" id="2656787"/>
    <lineage>
        <taxon>Eukaryota</taxon>
        <taxon>Fungi</taxon>
        <taxon>Dikarya</taxon>
        <taxon>Ascomycota</taxon>
        <taxon>Pezizomycotina</taxon>
        <taxon>Leotiomycetes</taxon>
        <taxon>Helotiales</taxon>
        <taxon>Pleuroascaceae</taxon>
        <taxon>Venustampulla</taxon>
    </lineage>
</organism>
<dbReference type="EMBL" id="NPIC01000005">
    <property type="protein sequence ID" value="RDL35699.1"/>
    <property type="molecule type" value="Genomic_DNA"/>
</dbReference>
<protein>
    <submittedName>
        <fullName evidence="2">Uncharacterized protein</fullName>
    </submittedName>
</protein>
<proteinExistence type="predicted"/>
<sequence length="507" mass="54979">MKTAAHKLLFFLPLIKSLEAQFVPEAEARLQAWRAYGTFVSQQLTAGVPMVPGKDFIYVTPPNMAAVRGGTPCPDSVTNFDLFALADGLQTVSQPLLDTSGASYIDSLYTYLQSVDLKTATPTAAQLDKLQSLTNDLSAAQDKFDTESNNAYTKYLADARAQATHQAFGSWITQRDPLYTSLQRQVKTANTALQNFEQSLYGPQYQALSTQKDKITNQAGDELSPEPGYNMPVYGAGGTYNVRINPFQENQLTDGIIYKPQYSLQGGYEESCDAWINYTGSANTVYNWNMVNVNGHDWSSLGHSTSVTNKCIMPAGVRRPKFCLRGAANHTARVVGANYFFGLISANKAGSTDTTVFNSWTDKFSTAVSLKLTMKGIGVFNIGAGYWDVGNVRSTYPSILPAPYGKDTLNQKIRLQRLLVGSEVGLTITVNDSGMYKSIYQFIEDAKKSAGGGFGIFGFHFGGGGSSATHRNITDVTFNQQQEGGQVIIAPSPKGVPVMLGALGKAL</sequence>
<name>A0A370TJL2_9HELO</name>
<evidence type="ECO:0000256" key="1">
    <source>
        <dbReference type="SAM" id="SignalP"/>
    </source>
</evidence>
<keyword evidence="1" id="KW-0732">Signal</keyword>